<feature type="compositionally biased region" description="Basic residues" evidence="1">
    <location>
        <begin position="324"/>
        <end position="334"/>
    </location>
</feature>
<keyword evidence="3" id="KW-1185">Reference proteome</keyword>
<organism evidence="2 3">
    <name type="scientific">Dorcoceras hygrometricum</name>
    <dbReference type="NCBI Taxonomy" id="472368"/>
    <lineage>
        <taxon>Eukaryota</taxon>
        <taxon>Viridiplantae</taxon>
        <taxon>Streptophyta</taxon>
        <taxon>Embryophyta</taxon>
        <taxon>Tracheophyta</taxon>
        <taxon>Spermatophyta</taxon>
        <taxon>Magnoliopsida</taxon>
        <taxon>eudicotyledons</taxon>
        <taxon>Gunneridae</taxon>
        <taxon>Pentapetalae</taxon>
        <taxon>asterids</taxon>
        <taxon>lamiids</taxon>
        <taxon>Lamiales</taxon>
        <taxon>Gesneriaceae</taxon>
        <taxon>Didymocarpoideae</taxon>
        <taxon>Trichosporeae</taxon>
        <taxon>Loxocarpinae</taxon>
        <taxon>Dorcoceras</taxon>
    </lineage>
</organism>
<evidence type="ECO:0000256" key="1">
    <source>
        <dbReference type="SAM" id="MobiDB-lite"/>
    </source>
</evidence>
<evidence type="ECO:0000313" key="2">
    <source>
        <dbReference type="EMBL" id="KZV41295.1"/>
    </source>
</evidence>
<name>A0A2Z7C2Z8_9LAMI</name>
<dbReference type="AlphaFoldDB" id="A0A2Z7C2Z8"/>
<proteinExistence type="predicted"/>
<evidence type="ECO:0000313" key="3">
    <source>
        <dbReference type="Proteomes" id="UP000250235"/>
    </source>
</evidence>
<reference evidence="2 3" key="1">
    <citation type="journal article" date="2015" name="Proc. Natl. Acad. Sci. U.S.A.">
        <title>The resurrection genome of Boea hygrometrica: A blueprint for survival of dehydration.</title>
        <authorList>
            <person name="Xiao L."/>
            <person name="Yang G."/>
            <person name="Zhang L."/>
            <person name="Yang X."/>
            <person name="Zhao S."/>
            <person name="Ji Z."/>
            <person name="Zhou Q."/>
            <person name="Hu M."/>
            <person name="Wang Y."/>
            <person name="Chen M."/>
            <person name="Xu Y."/>
            <person name="Jin H."/>
            <person name="Xiao X."/>
            <person name="Hu G."/>
            <person name="Bao F."/>
            <person name="Hu Y."/>
            <person name="Wan P."/>
            <person name="Li L."/>
            <person name="Deng X."/>
            <person name="Kuang T."/>
            <person name="Xiang C."/>
            <person name="Zhu J.K."/>
            <person name="Oliver M.J."/>
            <person name="He Y."/>
        </authorList>
    </citation>
    <scope>NUCLEOTIDE SEQUENCE [LARGE SCALE GENOMIC DNA]</scope>
    <source>
        <strain evidence="3">cv. XS01</strain>
    </source>
</reference>
<feature type="region of interest" description="Disordered" evidence="1">
    <location>
        <begin position="320"/>
        <end position="389"/>
    </location>
</feature>
<protein>
    <submittedName>
        <fullName evidence="2">Uncharacterized protein</fullName>
    </submittedName>
</protein>
<gene>
    <name evidence="2" type="ORF">F511_38433</name>
</gene>
<sequence length="389" mass="42735">MLMSWLLNSASSISNADVMVAEFCFFNHSATFNSSFAYTISTGCTTSGFVKSESTVQGKHRGIQMLAGNTTREVESDTIAEQELKTVKRDFGGLNEGIWPKNSLGHQKKFDELCSLDRSGGSSTEDAISCCKKSSVANNQLKTKHSAVGSSVVMRRRQQLMIRCRRRTIQTMATVIQMQATVIQMQATVIQMQAIVIQMQATVIQMQATAIQIQATVIQPQATEFPPLKILTARTVGRYISINDKISVEDLEDVRDVSRVKKTPIKRAVSKKRPATAAAELVVRKKRTLKGKEAPSNENLELVSVAQEAVPLQVIKPITAAPPKPKRKAPKRKLILPAGSADEIAEEETDVEKQREEPTADVVVNEPAVATFVEKDKETSGDDVDSMLE</sequence>
<accession>A0A2Z7C2Z8</accession>
<dbReference type="Proteomes" id="UP000250235">
    <property type="component" value="Unassembled WGS sequence"/>
</dbReference>
<dbReference type="EMBL" id="KQ999546">
    <property type="protein sequence ID" value="KZV41295.1"/>
    <property type="molecule type" value="Genomic_DNA"/>
</dbReference>